<dbReference type="InterPro" id="IPR052980">
    <property type="entry name" value="Crinkler_effector"/>
</dbReference>
<dbReference type="AlphaFoldDB" id="A0AAW1R8K6"/>
<sequence>MRRGCKRCNTEDHLPLENSPCCGLASTGPSWCSTAWKAYVTPSKKGLDNVISEVVQLDGVLKAYSSSGYTFTAIQGGDDRGSAIIVTGNPATGAQLATDGRRFNTALTKFWEALRSSNYDSATRLLRLPGGIYFLAERIHGNVVYVRETYDMLTNLALGLTPPDLTVDPGLLAPGEACNQLLVTGTPGTGKTVWQFALMKHLADRQFNVVVDWESRTDRILFTRDGAYTGSKSAFEDELREASTYFLVDSQIPKLAEAITIETSSPRHKKIWEFRKRGAVEKIMPPWPKPELQRALPIFPGVSMQLLSARYAKWGGSIRWCLAQALDPGNEKALEAGIAATNLAALQAAVGHPEKAENVSDRTLHMIPDDDLNRSHLAFASPYVEERAIHQLLSSARTALESFLVSSLDISELAVLRGRLFEAFVHRILPLGGTFDIRNLETGVSSQLVLPAVGRHQFASLAEKIGKVDRKRYPISQRVLKIPLSGLDNMQGKGRPVEAIYSTRRTEEMLNCM</sequence>
<dbReference type="PANTHER" id="PTHR33129:SF1">
    <property type="entry name" value="ATP-BINDING PROTEIN"/>
    <property type="match status" value="1"/>
</dbReference>
<organism evidence="1 2">
    <name type="scientific">[Myrmecia] bisecta</name>
    <dbReference type="NCBI Taxonomy" id="41462"/>
    <lineage>
        <taxon>Eukaryota</taxon>
        <taxon>Viridiplantae</taxon>
        <taxon>Chlorophyta</taxon>
        <taxon>core chlorophytes</taxon>
        <taxon>Trebouxiophyceae</taxon>
        <taxon>Trebouxiales</taxon>
        <taxon>Trebouxiaceae</taxon>
        <taxon>Myrmecia</taxon>
    </lineage>
</organism>
<name>A0AAW1R8K6_9CHLO</name>
<dbReference type="EMBL" id="JALJOR010000001">
    <property type="protein sequence ID" value="KAK9829873.1"/>
    <property type="molecule type" value="Genomic_DNA"/>
</dbReference>
<keyword evidence="2" id="KW-1185">Reference proteome</keyword>
<gene>
    <name evidence="1" type="ORF">WJX72_008363</name>
</gene>
<dbReference type="PANTHER" id="PTHR33129">
    <property type="entry name" value="PROTEIN KINASE DOMAIN-CONTAINING PROTEIN-RELATED"/>
    <property type="match status" value="1"/>
</dbReference>
<reference evidence="1 2" key="1">
    <citation type="journal article" date="2024" name="Nat. Commun.">
        <title>Phylogenomics reveals the evolutionary origins of lichenization in chlorophyte algae.</title>
        <authorList>
            <person name="Puginier C."/>
            <person name="Libourel C."/>
            <person name="Otte J."/>
            <person name="Skaloud P."/>
            <person name="Haon M."/>
            <person name="Grisel S."/>
            <person name="Petersen M."/>
            <person name="Berrin J.G."/>
            <person name="Delaux P.M."/>
            <person name="Dal Grande F."/>
            <person name="Keller J."/>
        </authorList>
    </citation>
    <scope>NUCLEOTIDE SEQUENCE [LARGE SCALE GENOMIC DNA]</scope>
    <source>
        <strain evidence="1 2">SAG 2043</strain>
    </source>
</reference>
<proteinExistence type="predicted"/>
<dbReference type="Proteomes" id="UP001489004">
    <property type="component" value="Unassembled WGS sequence"/>
</dbReference>
<evidence type="ECO:0000313" key="2">
    <source>
        <dbReference type="Proteomes" id="UP001489004"/>
    </source>
</evidence>
<protein>
    <submittedName>
        <fullName evidence="1">Uncharacterized protein</fullName>
    </submittedName>
</protein>
<evidence type="ECO:0000313" key="1">
    <source>
        <dbReference type="EMBL" id="KAK9829873.1"/>
    </source>
</evidence>
<accession>A0AAW1R8K6</accession>
<comment type="caution">
    <text evidence="1">The sequence shown here is derived from an EMBL/GenBank/DDBJ whole genome shotgun (WGS) entry which is preliminary data.</text>
</comment>